<sequence length="546" mass="64182">MTCTISVIIPVYNIAPYLQECLYSVKNQSYRDIEVIMINDGSTDGSEHILRRFQKSDARFHLFNQENRGLGYTRNRGILLSRGRYVFFLDGDDVLPRDAIQTLLSAVESCDADYAVGKVLRFNDERKYVPPRHAEFNLYTKKQVTTIEQSPELLQDSIACNKLWKKEFLIQNNLTFTEGKYYEDLFFTMRAAVLAKKIAITDKPVYYWRVRTEEHHRSITQEQMKLENTMHRLSALRQNRQWLLENHVPAKIIEQNDLKSLIDVLRLHVVKFALVDKNDRDEWQEQVIAFLREIPDEIAKRLSPKEKVLYELVLNRDFHYLEEVSKVYMNIETDPIVKQEGQRFFIHIRDRIYDVTADFKPTVRVKTVQKRGRCLIVAGELTVPKASQKIEGDIYVVNRANHEAISLGALECEVKQNNDIYPYEHQTFRWILPFEEMAKLKKSDIYDVYYRINGDEKLHRPSRVRLSSRSQNYKITIGFTVVQFYRTNYGNLSIKFVGGNGLKRAIKKWIRSLNPRRRQKTKQDIAKVARKEGGCMFSFCFSAINE</sequence>
<evidence type="ECO:0000256" key="3">
    <source>
        <dbReference type="ARBA" id="ARBA00022679"/>
    </source>
</evidence>
<dbReference type="Pfam" id="PF00535">
    <property type="entry name" value="Glycos_transf_2"/>
    <property type="match status" value="1"/>
</dbReference>
<feature type="domain" description="Glycosyltransferase 2-like" evidence="4">
    <location>
        <begin position="6"/>
        <end position="150"/>
    </location>
</feature>
<dbReference type="GO" id="GO:0016757">
    <property type="term" value="F:glycosyltransferase activity"/>
    <property type="evidence" value="ECO:0007669"/>
    <property type="project" value="UniProtKB-KW"/>
</dbReference>
<dbReference type="PANTHER" id="PTHR22916:SF51">
    <property type="entry name" value="GLYCOSYLTRANSFERASE EPSH-RELATED"/>
    <property type="match status" value="1"/>
</dbReference>
<dbReference type="CAZy" id="GT2">
    <property type="family name" value="Glycosyltransferase Family 2"/>
</dbReference>
<name>B5DC80_GEOSE</name>
<dbReference type="InterPro" id="IPR029044">
    <property type="entry name" value="Nucleotide-diphossugar_trans"/>
</dbReference>
<dbReference type="InterPro" id="IPR001173">
    <property type="entry name" value="Glyco_trans_2-like"/>
</dbReference>
<reference evidence="5" key="1">
    <citation type="submission" date="2008-03" db="EMBL/GenBank/DDBJ databases">
        <authorList>
            <person name="Stuknyte M."/>
            <person name="Guglielmetti S."/>
            <person name="Ricci G."/>
            <person name="Mora D."/>
            <person name="Parini C."/>
            <person name="Citavicius D."/>
        </authorList>
    </citation>
    <scope>NUCLEOTIDE SEQUENCE</scope>
    <source>
        <strain evidence="5">18</strain>
    </source>
</reference>
<dbReference type="EMBL" id="AM947684">
    <property type="protein sequence ID" value="CAQ19393.1"/>
    <property type="molecule type" value="Genomic_DNA"/>
</dbReference>
<keyword evidence="3 5" id="KW-0808">Transferase</keyword>
<evidence type="ECO:0000259" key="4">
    <source>
        <dbReference type="Pfam" id="PF00535"/>
    </source>
</evidence>
<dbReference type="SUPFAM" id="SSF53448">
    <property type="entry name" value="Nucleotide-diphospho-sugar transferases"/>
    <property type="match status" value="1"/>
</dbReference>
<gene>
    <name evidence="5" type="ORF">GS18_E63_03</name>
</gene>
<dbReference type="Gene3D" id="3.90.550.10">
    <property type="entry name" value="Spore Coat Polysaccharide Biosynthesis Protein SpsA, Chain A"/>
    <property type="match status" value="1"/>
</dbReference>
<evidence type="ECO:0000313" key="5">
    <source>
        <dbReference type="EMBL" id="CAQ19393.1"/>
    </source>
</evidence>
<dbReference type="CDD" id="cd00761">
    <property type="entry name" value="Glyco_tranf_GTA_type"/>
    <property type="match status" value="1"/>
</dbReference>
<proteinExistence type="inferred from homology"/>
<keyword evidence="2" id="KW-0328">Glycosyltransferase</keyword>
<dbReference type="AlphaFoldDB" id="B5DC80"/>
<dbReference type="PANTHER" id="PTHR22916">
    <property type="entry name" value="GLYCOSYLTRANSFERASE"/>
    <property type="match status" value="1"/>
</dbReference>
<accession>B5DC80</accession>
<comment type="similarity">
    <text evidence="1">Belongs to the glycosyltransferase 2 family.</text>
</comment>
<evidence type="ECO:0000256" key="2">
    <source>
        <dbReference type="ARBA" id="ARBA00022676"/>
    </source>
</evidence>
<evidence type="ECO:0000256" key="1">
    <source>
        <dbReference type="ARBA" id="ARBA00006739"/>
    </source>
</evidence>
<protein>
    <submittedName>
        <fullName evidence="5">Putative glycosyl transferase</fullName>
    </submittedName>
</protein>
<organism evidence="5">
    <name type="scientific">Geobacillus stearothermophilus</name>
    <name type="common">Bacillus stearothermophilus</name>
    <dbReference type="NCBI Taxonomy" id="1422"/>
    <lineage>
        <taxon>Bacteria</taxon>
        <taxon>Bacillati</taxon>
        <taxon>Bacillota</taxon>
        <taxon>Bacilli</taxon>
        <taxon>Bacillales</taxon>
        <taxon>Anoxybacillaceae</taxon>
        <taxon>Geobacillus</taxon>
    </lineage>
</organism>